<evidence type="ECO:0000256" key="3">
    <source>
        <dbReference type="ARBA" id="ARBA00022692"/>
    </source>
</evidence>
<feature type="compositionally biased region" description="Low complexity" evidence="6">
    <location>
        <begin position="439"/>
        <end position="456"/>
    </location>
</feature>
<feature type="transmembrane region" description="Helical" evidence="7">
    <location>
        <begin position="154"/>
        <end position="172"/>
    </location>
</feature>
<dbReference type="InterPro" id="IPR029020">
    <property type="entry name" value="Ammonium/urea_transptr"/>
</dbReference>
<feature type="transmembrane region" description="Helical" evidence="7">
    <location>
        <begin position="93"/>
        <end position="115"/>
    </location>
</feature>
<comment type="subcellular location">
    <subcellularLocation>
        <location evidence="1">Membrane</location>
        <topology evidence="1">Multi-pass membrane protein</topology>
    </subcellularLocation>
</comment>
<proteinExistence type="inferred from homology"/>
<dbReference type="PRINTS" id="PR00342">
    <property type="entry name" value="RHESUSRHD"/>
</dbReference>
<gene>
    <name evidence="9" type="ORF">M0813_15110</name>
</gene>
<evidence type="ECO:0000256" key="7">
    <source>
        <dbReference type="SAM" id="Phobius"/>
    </source>
</evidence>
<feature type="transmembrane region" description="Helical" evidence="7">
    <location>
        <begin position="289"/>
        <end position="306"/>
    </location>
</feature>
<dbReference type="PANTHER" id="PTHR11730:SF60">
    <property type="entry name" value="RH50, ISOFORM D"/>
    <property type="match status" value="1"/>
</dbReference>
<feature type="transmembrane region" description="Helical" evidence="7">
    <location>
        <begin position="391"/>
        <end position="414"/>
    </location>
</feature>
<name>A0ABQ8Z3I3_9EUKA</name>
<feature type="transmembrane region" description="Helical" evidence="7">
    <location>
        <begin position="226"/>
        <end position="249"/>
    </location>
</feature>
<dbReference type="PANTHER" id="PTHR11730">
    <property type="entry name" value="AMMONIUM TRANSPORTER"/>
    <property type="match status" value="1"/>
</dbReference>
<organism evidence="9 10">
    <name type="scientific">Anaeramoeba flamelloides</name>
    <dbReference type="NCBI Taxonomy" id="1746091"/>
    <lineage>
        <taxon>Eukaryota</taxon>
        <taxon>Metamonada</taxon>
        <taxon>Anaeramoebidae</taxon>
        <taxon>Anaeramoeba</taxon>
    </lineage>
</organism>
<keyword evidence="3 7" id="KW-0812">Transmembrane</keyword>
<feature type="transmembrane region" description="Helical" evidence="7">
    <location>
        <begin position="127"/>
        <end position="147"/>
    </location>
</feature>
<evidence type="ECO:0000256" key="1">
    <source>
        <dbReference type="ARBA" id="ARBA00004141"/>
    </source>
</evidence>
<dbReference type="Gene3D" id="1.10.3430.10">
    <property type="entry name" value="Ammonium transporter AmtB like domains"/>
    <property type="match status" value="1"/>
</dbReference>
<evidence type="ECO:0000313" key="9">
    <source>
        <dbReference type="EMBL" id="KAJ6251349.1"/>
    </source>
</evidence>
<dbReference type="Proteomes" id="UP001150062">
    <property type="component" value="Unassembled WGS sequence"/>
</dbReference>
<evidence type="ECO:0000256" key="2">
    <source>
        <dbReference type="ARBA" id="ARBA00011036"/>
    </source>
</evidence>
<dbReference type="SUPFAM" id="SSF111352">
    <property type="entry name" value="Ammonium transporter"/>
    <property type="match status" value="1"/>
</dbReference>
<evidence type="ECO:0000256" key="5">
    <source>
        <dbReference type="ARBA" id="ARBA00023136"/>
    </source>
</evidence>
<accession>A0ABQ8Z3I3</accession>
<feature type="transmembrane region" description="Helical" evidence="7">
    <location>
        <begin position="312"/>
        <end position="330"/>
    </location>
</feature>
<feature type="transmembrane region" description="Helical" evidence="7">
    <location>
        <begin position="64"/>
        <end position="81"/>
    </location>
</feature>
<dbReference type="EMBL" id="JAOAOG010000061">
    <property type="protein sequence ID" value="KAJ6251349.1"/>
    <property type="molecule type" value="Genomic_DNA"/>
</dbReference>
<comment type="similarity">
    <text evidence="2">Belongs to the ammonium transporter (TC 2.A.49) family. Rh subfamily.</text>
</comment>
<keyword evidence="5 7" id="KW-0472">Membrane</keyword>
<feature type="region of interest" description="Disordered" evidence="6">
    <location>
        <begin position="439"/>
        <end position="489"/>
    </location>
</feature>
<feature type="transmembrane region" description="Helical" evidence="7">
    <location>
        <begin position="342"/>
        <end position="366"/>
    </location>
</feature>
<reference evidence="9" key="1">
    <citation type="submission" date="2022-08" db="EMBL/GenBank/DDBJ databases">
        <title>Novel sulfate-reducing endosymbionts in the free-living metamonad Anaeramoeba.</title>
        <authorList>
            <person name="Jerlstrom-Hultqvist J."/>
            <person name="Cepicka I."/>
            <person name="Gallot-Lavallee L."/>
            <person name="Salas-Leiva D."/>
            <person name="Curtis B.A."/>
            <person name="Zahonova K."/>
            <person name="Pipaliya S."/>
            <person name="Dacks J."/>
            <person name="Roger A.J."/>
        </authorList>
    </citation>
    <scope>NUCLEOTIDE SEQUENCE</scope>
    <source>
        <strain evidence="9">Schooner1</strain>
    </source>
</reference>
<feature type="transmembrane region" description="Helical" evidence="7">
    <location>
        <begin position="7"/>
        <end position="28"/>
    </location>
</feature>
<keyword evidence="10" id="KW-1185">Reference proteome</keyword>
<evidence type="ECO:0000256" key="6">
    <source>
        <dbReference type="SAM" id="MobiDB-lite"/>
    </source>
</evidence>
<keyword evidence="4 7" id="KW-1133">Transmembrane helix</keyword>
<evidence type="ECO:0000313" key="10">
    <source>
        <dbReference type="Proteomes" id="UP001150062"/>
    </source>
</evidence>
<dbReference type="Pfam" id="PF00909">
    <property type="entry name" value="Ammonium_transp"/>
    <property type="match status" value="1"/>
</dbReference>
<feature type="compositionally biased region" description="Polar residues" evidence="6">
    <location>
        <begin position="477"/>
        <end position="489"/>
    </location>
</feature>
<protein>
    <submittedName>
        <fullName evidence="9">Rh50</fullName>
    </submittedName>
</protein>
<dbReference type="InterPro" id="IPR002229">
    <property type="entry name" value="RhesusRHD"/>
</dbReference>
<feature type="transmembrane region" description="Helical" evidence="7">
    <location>
        <begin position="255"/>
        <end position="277"/>
    </location>
</feature>
<evidence type="ECO:0000259" key="8">
    <source>
        <dbReference type="Pfam" id="PF00909"/>
    </source>
</evidence>
<dbReference type="InterPro" id="IPR024041">
    <property type="entry name" value="NH4_transpt_AmtB-like_dom"/>
</dbReference>
<sequence length="489" mass="54907">MGVQPSFLFLLAFAQIFILIITCVWFQYDDTYTTPIEFTKYTTQKEYEELFQETPYLDPTTERYFLYFINISLLILIGIGLRLSYLWNYSRSGLCYTFFITVFCLQFTIVCNALFEQSNDGEFSKYKLSLTTLIEGLFGSLTMVIAFGALLGRITLLQLFVVAVFGCFGYSLNRYITILHYGAIDLGGSMLIHMFGSIYGITISFFISKMKSLNHRMNASEAITDIFSLIGTLFMWILFPSLNAALAIPSGKYRAIINTFFALVTCTLIVYAMSLLFHKFKFSVIDVRNSTLAGGVAIATCAHLYISPIGSLIIGLVTGFFVAIGTSLLQPTLKQIIGFQDTVGVGTLHLIPGIIGGFSGMIATAIGENDKTVYNGAYENIFPKGDDQLKYQFICLVTSLGMAILFGIISGFVIRFFSIKPRNYFNDSEHFLEESFDFSSQKSSPKPNQQLKNNNLKNKESSKFEFKPDHHSEDHQLNSSLTEFSSDNK</sequence>
<evidence type="ECO:0000256" key="4">
    <source>
        <dbReference type="ARBA" id="ARBA00022989"/>
    </source>
</evidence>
<feature type="domain" description="Ammonium transporter AmtB-like" evidence="8">
    <location>
        <begin position="71"/>
        <end position="416"/>
    </location>
</feature>
<comment type="caution">
    <text evidence="9">The sequence shown here is derived from an EMBL/GenBank/DDBJ whole genome shotgun (WGS) entry which is preliminary data.</text>
</comment>
<feature type="transmembrane region" description="Helical" evidence="7">
    <location>
        <begin position="178"/>
        <end position="206"/>
    </location>
</feature>
<feature type="compositionally biased region" description="Basic and acidic residues" evidence="6">
    <location>
        <begin position="457"/>
        <end position="476"/>
    </location>
</feature>